<protein>
    <submittedName>
        <fullName evidence="1">Uncharacterized protein</fullName>
    </submittedName>
</protein>
<dbReference type="EMBL" id="KI536661">
    <property type="protein sequence ID" value="ESR54169.1"/>
    <property type="molecule type" value="Genomic_DNA"/>
</dbReference>
<name>V4VMW3_CITCL</name>
<keyword evidence="2" id="KW-1185">Reference proteome</keyword>
<dbReference type="InParanoid" id="V4VMW3"/>
<proteinExistence type="predicted"/>
<dbReference type="Gramene" id="ESR54169">
    <property type="protein sequence ID" value="ESR54169"/>
    <property type="gene ID" value="CICLE_v10023156mg"/>
</dbReference>
<evidence type="ECO:0000313" key="1">
    <source>
        <dbReference type="EMBL" id="ESR54169.1"/>
    </source>
</evidence>
<organism evidence="1 2">
    <name type="scientific">Citrus clementina</name>
    <name type="common">Clementine</name>
    <name type="synonym">Citrus deliciosa x Citrus sinensis</name>
    <dbReference type="NCBI Taxonomy" id="85681"/>
    <lineage>
        <taxon>Eukaryota</taxon>
        <taxon>Viridiplantae</taxon>
        <taxon>Streptophyta</taxon>
        <taxon>Embryophyta</taxon>
        <taxon>Tracheophyta</taxon>
        <taxon>Spermatophyta</taxon>
        <taxon>Magnoliopsida</taxon>
        <taxon>eudicotyledons</taxon>
        <taxon>Gunneridae</taxon>
        <taxon>Pentapetalae</taxon>
        <taxon>rosids</taxon>
        <taxon>malvids</taxon>
        <taxon>Sapindales</taxon>
        <taxon>Rutaceae</taxon>
        <taxon>Aurantioideae</taxon>
        <taxon>Citrus</taxon>
    </lineage>
</organism>
<accession>V4VMW3</accession>
<dbReference type="Proteomes" id="UP000030687">
    <property type="component" value="Unassembled WGS sequence"/>
</dbReference>
<dbReference type="KEGG" id="cic:CICLE_v10023156mg"/>
<dbReference type="AlphaFoldDB" id="V4VMW3"/>
<reference evidence="1 2" key="1">
    <citation type="submission" date="2013-10" db="EMBL/GenBank/DDBJ databases">
        <authorList>
            <consortium name="International Citrus Genome Consortium"/>
            <person name="Jenkins J."/>
            <person name="Schmutz J."/>
            <person name="Prochnik S."/>
            <person name="Rokhsar D."/>
            <person name="Gmitter F."/>
            <person name="Ollitrault P."/>
            <person name="Machado M."/>
            <person name="Talon M."/>
            <person name="Wincker P."/>
            <person name="Jaillon O."/>
            <person name="Morgante M."/>
        </authorList>
    </citation>
    <scope>NUCLEOTIDE SEQUENCE</scope>
    <source>
        <strain evidence="2">cv. Clemenules</strain>
    </source>
</reference>
<gene>
    <name evidence="1" type="ORF">CICLE_v10023156mg</name>
</gene>
<evidence type="ECO:0000313" key="2">
    <source>
        <dbReference type="Proteomes" id="UP000030687"/>
    </source>
</evidence>
<sequence>MGRKTILCPKKKKKHLNPQWYTNAKIATHFHASKLLVGVCLVLLTYHLLKASNIRQPILCSTMTADKKPTPNPKHTLQ</sequence>